<dbReference type="InterPro" id="IPR014757">
    <property type="entry name" value="Tscrpt_reg_IclR_C"/>
</dbReference>
<evidence type="ECO:0000256" key="2">
    <source>
        <dbReference type="ARBA" id="ARBA00023125"/>
    </source>
</evidence>
<evidence type="ECO:0000313" key="7">
    <source>
        <dbReference type="Proteomes" id="UP000787635"/>
    </source>
</evidence>
<accession>A0ABX1E1G8</accession>
<dbReference type="Gene3D" id="1.10.10.10">
    <property type="entry name" value="Winged helix-like DNA-binding domain superfamily/Winged helix DNA-binding domain"/>
    <property type="match status" value="1"/>
</dbReference>
<evidence type="ECO:0000256" key="1">
    <source>
        <dbReference type="ARBA" id="ARBA00023015"/>
    </source>
</evidence>
<dbReference type="EMBL" id="JAAVNE010000002">
    <property type="protein sequence ID" value="NKC29592.1"/>
    <property type="molecule type" value="Genomic_DNA"/>
</dbReference>
<dbReference type="InterPro" id="IPR029016">
    <property type="entry name" value="GAF-like_dom_sf"/>
</dbReference>
<feature type="domain" description="HTH iclR-type" evidence="4">
    <location>
        <begin position="12"/>
        <end position="73"/>
    </location>
</feature>
<dbReference type="InterPro" id="IPR050707">
    <property type="entry name" value="HTH_MetabolicPath_Reg"/>
</dbReference>
<name>A0ABX1E1G8_9PROT</name>
<dbReference type="SMART" id="SM00346">
    <property type="entry name" value="HTH_ICLR"/>
    <property type="match status" value="1"/>
</dbReference>
<organism evidence="6 7">
    <name type="scientific">Falsiroseomonas selenitidurans</name>
    <dbReference type="NCBI Taxonomy" id="2716335"/>
    <lineage>
        <taxon>Bacteria</taxon>
        <taxon>Pseudomonadati</taxon>
        <taxon>Pseudomonadota</taxon>
        <taxon>Alphaproteobacteria</taxon>
        <taxon>Acetobacterales</taxon>
        <taxon>Roseomonadaceae</taxon>
        <taxon>Falsiroseomonas</taxon>
    </lineage>
</organism>
<dbReference type="Proteomes" id="UP000787635">
    <property type="component" value="Unassembled WGS sequence"/>
</dbReference>
<dbReference type="InterPro" id="IPR036390">
    <property type="entry name" value="WH_DNA-bd_sf"/>
</dbReference>
<dbReference type="InterPro" id="IPR036388">
    <property type="entry name" value="WH-like_DNA-bd_sf"/>
</dbReference>
<keyword evidence="2" id="KW-0238">DNA-binding</keyword>
<keyword evidence="1" id="KW-0805">Transcription regulation</keyword>
<dbReference type="PANTHER" id="PTHR30136:SF24">
    <property type="entry name" value="HTH-TYPE TRANSCRIPTIONAL REPRESSOR ALLR"/>
    <property type="match status" value="1"/>
</dbReference>
<dbReference type="InterPro" id="IPR005471">
    <property type="entry name" value="Tscrpt_reg_IclR_N"/>
</dbReference>
<dbReference type="PROSITE" id="PS51077">
    <property type="entry name" value="HTH_ICLR"/>
    <property type="match status" value="1"/>
</dbReference>
<evidence type="ECO:0000313" key="6">
    <source>
        <dbReference type="EMBL" id="NKC29592.1"/>
    </source>
</evidence>
<feature type="domain" description="IclR-ED" evidence="5">
    <location>
        <begin position="74"/>
        <end position="255"/>
    </location>
</feature>
<dbReference type="RefSeq" id="WP_168027221.1">
    <property type="nucleotide sequence ID" value="NZ_JAAVNE010000002.1"/>
</dbReference>
<keyword evidence="7" id="KW-1185">Reference proteome</keyword>
<comment type="caution">
    <text evidence="6">The sequence shown here is derived from an EMBL/GenBank/DDBJ whole genome shotgun (WGS) entry which is preliminary data.</text>
</comment>
<evidence type="ECO:0000259" key="4">
    <source>
        <dbReference type="PROSITE" id="PS51077"/>
    </source>
</evidence>
<gene>
    <name evidence="6" type="ORF">HEQ75_01870</name>
</gene>
<dbReference type="SUPFAM" id="SSF55781">
    <property type="entry name" value="GAF domain-like"/>
    <property type="match status" value="1"/>
</dbReference>
<dbReference type="Pfam" id="PF01614">
    <property type="entry name" value="IclR_C"/>
    <property type="match status" value="1"/>
</dbReference>
<evidence type="ECO:0000256" key="3">
    <source>
        <dbReference type="ARBA" id="ARBA00023163"/>
    </source>
</evidence>
<dbReference type="Pfam" id="PF09339">
    <property type="entry name" value="HTH_IclR"/>
    <property type="match status" value="1"/>
</dbReference>
<dbReference type="Gene3D" id="3.30.450.40">
    <property type="match status" value="1"/>
</dbReference>
<dbReference type="SUPFAM" id="SSF46785">
    <property type="entry name" value="Winged helix' DNA-binding domain"/>
    <property type="match status" value="1"/>
</dbReference>
<sequence>MDTSTDLTDNRIPAVDRALHLLDLLCAEGPPLGIREMSARLGIPRSTVYRILNSFEAHGVVLRQAEGGFVPGPRLLAYARAVPPALDLPTLAAPVLADLARVARLTAKLSVLDAGAALVVAVAPGPGAYSITTHVGRRFPLHAGAASKILAAHMPAAARAALLEGPLPRATPATVTDPARLAAILDAARQDGLAHDHAEYTAGVHAMAAPVPGPDGACAAAISVTYLPNEPPARLAAVEAALRQAAGRLARLLGGAPPPKGG</sequence>
<dbReference type="PANTHER" id="PTHR30136">
    <property type="entry name" value="HELIX-TURN-HELIX TRANSCRIPTIONAL REGULATOR, ICLR FAMILY"/>
    <property type="match status" value="1"/>
</dbReference>
<keyword evidence="3" id="KW-0804">Transcription</keyword>
<proteinExistence type="predicted"/>
<protein>
    <submittedName>
        <fullName evidence="6">IclR family transcriptional regulator</fullName>
    </submittedName>
</protein>
<evidence type="ECO:0000259" key="5">
    <source>
        <dbReference type="PROSITE" id="PS51078"/>
    </source>
</evidence>
<reference evidence="6 7" key="1">
    <citation type="submission" date="2020-03" db="EMBL/GenBank/DDBJ databases">
        <title>Roseomonas selenitidurans sp. nov. isolated from urban soil.</title>
        <authorList>
            <person name="Liu H."/>
        </authorList>
    </citation>
    <scope>NUCLEOTIDE SEQUENCE [LARGE SCALE GENOMIC DNA]</scope>
    <source>
        <strain evidence="6 7">BU-1</strain>
    </source>
</reference>
<dbReference type="PROSITE" id="PS51078">
    <property type="entry name" value="ICLR_ED"/>
    <property type="match status" value="1"/>
</dbReference>